<reference evidence="2 3" key="1">
    <citation type="submission" date="2016-03" db="EMBL/GenBank/DDBJ databases">
        <authorList>
            <person name="Ploux O."/>
        </authorList>
    </citation>
    <scope>NUCLEOTIDE SEQUENCE [LARGE SCALE GENOMIC DNA]</scope>
    <source>
        <strain evidence="2 3">URUG2</strain>
    </source>
</reference>
<feature type="compositionally biased region" description="Pro residues" evidence="1">
    <location>
        <begin position="52"/>
        <end position="67"/>
    </location>
</feature>
<evidence type="ECO:0000313" key="2">
    <source>
        <dbReference type="EMBL" id="CZT22799.1"/>
    </source>
</evidence>
<keyword evidence="3" id="KW-1185">Reference proteome</keyword>
<feature type="compositionally biased region" description="Low complexity" evidence="1">
    <location>
        <begin position="89"/>
        <end position="104"/>
    </location>
</feature>
<dbReference type="Proteomes" id="UP000225277">
    <property type="component" value="Unassembled WGS sequence"/>
</dbReference>
<feature type="compositionally biased region" description="Polar residues" evidence="1">
    <location>
        <begin position="174"/>
        <end position="193"/>
    </location>
</feature>
<gene>
    <name evidence="2" type="ORF">RCC_08505</name>
</gene>
<dbReference type="EMBL" id="FJUY01000014">
    <property type="protein sequence ID" value="CZT22799.1"/>
    <property type="molecule type" value="Genomic_DNA"/>
</dbReference>
<dbReference type="STRING" id="112498.A0A2D3VHY8"/>
<proteinExistence type="predicted"/>
<feature type="compositionally biased region" description="Polar residues" evidence="1">
    <location>
        <begin position="130"/>
        <end position="156"/>
    </location>
</feature>
<name>A0A2D3VHY8_9PEZI</name>
<feature type="region of interest" description="Disordered" evidence="1">
    <location>
        <begin position="1"/>
        <end position="213"/>
    </location>
</feature>
<dbReference type="OrthoDB" id="5385910at2759"/>
<accession>A0A2D3VHY8</accession>
<feature type="compositionally biased region" description="Low complexity" evidence="1">
    <location>
        <begin position="41"/>
        <end position="51"/>
    </location>
</feature>
<dbReference type="RefSeq" id="XP_023629523.1">
    <property type="nucleotide sequence ID" value="XM_023773755.1"/>
</dbReference>
<evidence type="ECO:0000256" key="1">
    <source>
        <dbReference type="SAM" id="MobiDB-lite"/>
    </source>
</evidence>
<evidence type="ECO:0000313" key="3">
    <source>
        <dbReference type="Proteomes" id="UP000225277"/>
    </source>
</evidence>
<dbReference type="AlphaFoldDB" id="A0A2D3VHY8"/>
<protein>
    <submittedName>
        <fullName evidence="2">Uncharacterized protein</fullName>
    </submittedName>
</protein>
<organism evidence="2 3">
    <name type="scientific">Ramularia collo-cygni</name>
    <dbReference type="NCBI Taxonomy" id="112498"/>
    <lineage>
        <taxon>Eukaryota</taxon>
        <taxon>Fungi</taxon>
        <taxon>Dikarya</taxon>
        <taxon>Ascomycota</taxon>
        <taxon>Pezizomycotina</taxon>
        <taxon>Dothideomycetes</taxon>
        <taxon>Dothideomycetidae</taxon>
        <taxon>Mycosphaerellales</taxon>
        <taxon>Mycosphaerellaceae</taxon>
        <taxon>Ramularia</taxon>
    </lineage>
</organism>
<dbReference type="GeneID" id="35603595"/>
<feature type="compositionally biased region" description="Polar residues" evidence="1">
    <location>
        <begin position="21"/>
        <end position="40"/>
    </location>
</feature>
<sequence length="249" mass="25700">MPPVPVFIDEPITPQKPKGITPQTAAPISTDESANASTTTAQAPYPAARPGQGPPAPTPYAPQPQALPQPSRTTAAAYDNGPPPPQPGAVPVAPSQQASSTLPSTLPPPPKAGEVAPTTTMPPQMGIPAPQQNYAPVYGTSSATTTPQRPGPTTLNFGAAPAPQIQAGSHPPGYQQNVMAQEMSSTARASLEQQDQRRPSIVPNLNIGGDSANDTAGNMWNAVKGWASAAGSTIAETEKEVWKRINRDT</sequence>